<keyword evidence="1" id="KW-0732">Signal</keyword>
<organism evidence="2 3">
    <name type="scientific">Planktothrix tepida PCC 9214</name>
    <dbReference type="NCBI Taxonomy" id="671072"/>
    <lineage>
        <taxon>Bacteria</taxon>
        <taxon>Bacillati</taxon>
        <taxon>Cyanobacteriota</taxon>
        <taxon>Cyanophyceae</taxon>
        <taxon>Oscillatoriophycideae</taxon>
        <taxon>Oscillatoriales</taxon>
        <taxon>Microcoleaceae</taxon>
        <taxon>Planktothrix</taxon>
    </lineage>
</organism>
<dbReference type="OrthoDB" id="573436at2"/>
<dbReference type="STRING" id="671072.PL9214480011"/>
<dbReference type="InterPro" id="IPR013424">
    <property type="entry name" value="Ice-binding_C"/>
</dbReference>
<feature type="chain" id="PRO_5012520624" evidence="1">
    <location>
        <begin position="27"/>
        <end position="292"/>
    </location>
</feature>
<sequence length="292" mass="30835">MKRFQKISTVITAIAALGMIEAPASAFTVTQNNNTSALLNALLGNTNGLSNFSTSITGNADAFGLFQNDPFGLKSGIVMSTGRVVDLPGVNSSSVYNPDLSTNFGLFGDTPGSYDLAKFDISFHADSTVNKIYFEYVFGSEEFVEYGGTSFNDSFELLLNGVNLAQLSNGQTVTINNLVSNPSGPFHPDYINNPAGPGTVTKLDGYTKKLTFEGLLKQNDTNTLSIKIKDLADGIYDSGVLLKGGSLGTVKPPKDVPEPGTIIGLVFAAGIAGVARRLPSGRLHRTDKSSNS</sequence>
<accession>A0A1J1LIS6</accession>
<reference evidence="3" key="1">
    <citation type="submission" date="2015-10" db="EMBL/GenBank/DDBJ databases">
        <authorList>
            <person name="Regsiter A."/>
            <person name="william w."/>
        </authorList>
    </citation>
    <scope>NUCLEOTIDE SEQUENCE [LARGE SCALE GENOMIC DNA]</scope>
</reference>
<feature type="signal peptide" evidence="1">
    <location>
        <begin position="1"/>
        <end position="26"/>
    </location>
</feature>
<evidence type="ECO:0000313" key="3">
    <source>
        <dbReference type="Proteomes" id="UP000184315"/>
    </source>
</evidence>
<evidence type="ECO:0000256" key="1">
    <source>
        <dbReference type="SAM" id="SignalP"/>
    </source>
</evidence>
<dbReference type="NCBIfam" id="TIGR02595">
    <property type="entry name" value="PEP_CTERM"/>
    <property type="match status" value="1"/>
</dbReference>
<dbReference type="NCBIfam" id="NF038133">
    <property type="entry name" value="choice_anch_L"/>
    <property type="match status" value="1"/>
</dbReference>
<protein>
    <submittedName>
        <fullName evidence="2">Putative PEP motif anchor domain protein</fullName>
    </submittedName>
</protein>
<evidence type="ECO:0000313" key="2">
    <source>
        <dbReference type="EMBL" id="CUR32403.1"/>
    </source>
</evidence>
<keyword evidence="3" id="KW-1185">Reference proteome</keyword>
<dbReference type="AlphaFoldDB" id="A0A1J1LIS6"/>
<dbReference type="RefSeq" id="WP_083579994.1">
    <property type="nucleotide sequence ID" value="NZ_LN889800.1"/>
</dbReference>
<proteinExistence type="predicted"/>
<dbReference type="InterPro" id="IPR049804">
    <property type="entry name" value="Choice_anch_L"/>
</dbReference>
<dbReference type="EMBL" id="CZDF01000153">
    <property type="protein sequence ID" value="CUR32403.1"/>
    <property type="molecule type" value="Genomic_DNA"/>
</dbReference>
<gene>
    <name evidence="2" type="ORF">PL9214480011</name>
</gene>
<name>A0A1J1LIS6_9CYAN</name>
<dbReference type="Proteomes" id="UP000184315">
    <property type="component" value="Unassembled WGS sequence"/>
</dbReference>